<dbReference type="Gene3D" id="1.10.260.40">
    <property type="entry name" value="lambda repressor-like DNA-binding domains"/>
    <property type="match status" value="1"/>
</dbReference>
<dbReference type="PROSITE" id="PS00356">
    <property type="entry name" value="HTH_LACI_1"/>
    <property type="match status" value="1"/>
</dbReference>
<reference evidence="5 6" key="1">
    <citation type="submission" date="2018-09" db="EMBL/GenBank/DDBJ databases">
        <title>Characterization of the phylogenetic diversity of five novel species belonging to the genus Bifidobacterium.</title>
        <authorList>
            <person name="Lugli G.A."/>
            <person name="Duranti S."/>
            <person name="Milani C."/>
        </authorList>
    </citation>
    <scope>NUCLEOTIDE SEQUENCE [LARGE SCALE GENOMIC DNA]</scope>
    <source>
        <strain evidence="5 6">2034B</strain>
    </source>
</reference>
<dbReference type="InterPro" id="IPR010982">
    <property type="entry name" value="Lambda_DNA-bd_dom_sf"/>
</dbReference>
<dbReference type="GO" id="GO:0000976">
    <property type="term" value="F:transcription cis-regulatory region binding"/>
    <property type="evidence" value="ECO:0007669"/>
    <property type="project" value="TreeGrafter"/>
</dbReference>
<dbReference type="EMBL" id="QXGL01000004">
    <property type="protein sequence ID" value="RSX52875.1"/>
    <property type="molecule type" value="Genomic_DNA"/>
</dbReference>
<dbReference type="PANTHER" id="PTHR30146:SF109">
    <property type="entry name" value="HTH-TYPE TRANSCRIPTIONAL REGULATOR GALS"/>
    <property type="match status" value="1"/>
</dbReference>
<keyword evidence="1" id="KW-0805">Transcription regulation</keyword>
<evidence type="ECO:0000256" key="1">
    <source>
        <dbReference type="ARBA" id="ARBA00023015"/>
    </source>
</evidence>
<dbReference type="Gene3D" id="3.40.50.2300">
    <property type="match status" value="2"/>
</dbReference>
<dbReference type="CDD" id="cd01392">
    <property type="entry name" value="HTH_LacI"/>
    <property type="match status" value="1"/>
</dbReference>
<accession>A0A430FIZ5</accession>
<name>A0A430FIZ5_9BIFI</name>
<keyword evidence="3" id="KW-0804">Transcription</keyword>
<evidence type="ECO:0000259" key="4">
    <source>
        <dbReference type="PROSITE" id="PS50932"/>
    </source>
</evidence>
<dbReference type="InterPro" id="IPR046335">
    <property type="entry name" value="LacI/GalR-like_sensor"/>
</dbReference>
<keyword evidence="6" id="KW-1185">Reference proteome</keyword>
<dbReference type="PANTHER" id="PTHR30146">
    <property type="entry name" value="LACI-RELATED TRANSCRIPTIONAL REPRESSOR"/>
    <property type="match status" value="1"/>
</dbReference>
<sequence length="346" mass="37761">MVRAKGGQPSIRDVAQYANVSVASVSRYLNNGGGVGAEKRQAIAAAIEMLHYQPNPIARALAVNEMSSISVILSDISLYGPMKILEGIEEESRRCGYLVSVSLLDADIEKARETVDGLARSRPLGCVIIDLDRTSSTHALISYIRKKMPTVLISDERGQSDVELGAYIGGYEITKYLLSLGHKTVHHVSVPVNNNRYTRTHGWRQALQDAGAPIPEPIAADWDCREANRIGEYLSTLPDVTAVFAGNDEVAAGVIRGLTMAGKRVPEDISVAGFDDNPIASLTVPSITTWRQNFKDFGFRAVRLLRKDETALSSSVALEDQLRDDASRAAFVDQHLIVRESTTRLV</sequence>
<dbReference type="Pfam" id="PF13377">
    <property type="entry name" value="Peripla_BP_3"/>
    <property type="match status" value="1"/>
</dbReference>
<protein>
    <submittedName>
        <fullName evidence="5">LacI family transcriptional regulator</fullName>
    </submittedName>
</protein>
<evidence type="ECO:0000313" key="6">
    <source>
        <dbReference type="Proteomes" id="UP000287533"/>
    </source>
</evidence>
<keyword evidence="2" id="KW-0238">DNA-binding</keyword>
<gene>
    <name evidence="5" type="ORF">D2E25_1446</name>
</gene>
<dbReference type="Pfam" id="PF00356">
    <property type="entry name" value="LacI"/>
    <property type="match status" value="1"/>
</dbReference>
<dbReference type="SMART" id="SM00354">
    <property type="entry name" value="HTH_LACI"/>
    <property type="match status" value="1"/>
</dbReference>
<dbReference type="SUPFAM" id="SSF47413">
    <property type="entry name" value="lambda repressor-like DNA-binding domains"/>
    <property type="match status" value="1"/>
</dbReference>
<organism evidence="5 6">
    <name type="scientific">Bifidobacterium goeldii</name>
    <dbReference type="NCBI Taxonomy" id="2306975"/>
    <lineage>
        <taxon>Bacteria</taxon>
        <taxon>Bacillati</taxon>
        <taxon>Actinomycetota</taxon>
        <taxon>Actinomycetes</taxon>
        <taxon>Bifidobacteriales</taxon>
        <taxon>Bifidobacteriaceae</taxon>
        <taxon>Bifidobacterium</taxon>
    </lineage>
</organism>
<comment type="caution">
    <text evidence="5">The sequence shown here is derived from an EMBL/GenBank/DDBJ whole genome shotgun (WGS) entry which is preliminary data.</text>
</comment>
<dbReference type="InterPro" id="IPR000843">
    <property type="entry name" value="HTH_LacI"/>
</dbReference>
<feature type="domain" description="HTH lacI-type" evidence="4">
    <location>
        <begin position="9"/>
        <end position="63"/>
    </location>
</feature>
<dbReference type="AlphaFoldDB" id="A0A430FIZ5"/>
<dbReference type="PROSITE" id="PS50932">
    <property type="entry name" value="HTH_LACI_2"/>
    <property type="match status" value="1"/>
</dbReference>
<dbReference type="Proteomes" id="UP000287533">
    <property type="component" value="Unassembled WGS sequence"/>
</dbReference>
<proteinExistence type="predicted"/>
<evidence type="ECO:0000313" key="5">
    <source>
        <dbReference type="EMBL" id="RSX52875.1"/>
    </source>
</evidence>
<dbReference type="GO" id="GO:0003700">
    <property type="term" value="F:DNA-binding transcription factor activity"/>
    <property type="evidence" value="ECO:0007669"/>
    <property type="project" value="TreeGrafter"/>
</dbReference>
<dbReference type="SUPFAM" id="SSF53822">
    <property type="entry name" value="Periplasmic binding protein-like I"/>
    <property type="match status" value="1"/>
</dbReference>
<evidence type="ECO:0000256" key="3">
    <source>
        <dbReference type="ARBA" id="ARBA00023163"/>
    </source>
</evidence>
<dbReference type="InterPro" id="IPR028082">
    <property type="entry name" value="Peripla_BP_I"/>
</dbReference>
<evidence type="ECO:0000256" key="2">
    <source>
        <dbReference type="ARBA" id="ARBA00023125"/>
    </source>
</evidence>